<dbReference type="EMBL" id="CAADIN010000041">
    <property type="protein sequence ID" value="VFR97599.1"/>
    <property type="molecule type" value="Genomic_DNA"/>
</dbReference>
<dbReference type="AlphaFoldDB" id="A0A484U0D0"/>
<protein>
    <submittedName>
        <fullName evidence="1">Uncharacterized protein</fullName>
    </submittedName>
</protein>
<evidence type="ECO:0000313" key="1">
    <source>
        <dbReference type="EMBL" id="VFR79385.1"/>
    </source>
</evidence>
<dbReference type="EMBL" id="CAADIM010000015">
    <property type="protein sequence ID" value="VFR79385.1"/>
    <property type="molecule type" value="Genomic_DNA"/>
</dbReference>
<name>A0A484U0D0_9ZZZZ</name>
<evidence type="ECO:0000313" key="2">
    <source>
        <dbReference type="EMBL" id="VFR97599.1"/>
    </source>
</evidence>
<organism evidence="1">
    <name type="scientific">plant metagenome</name>
    <dbReference type="NCBI Taxonomy" id="1297885"/>
    <lineage>
        <taxon>unclassified sequences</taxon>
        <taxon>metagenomes</taxon>
        <taxon>organismal metagenomes</taxon>
    </lineage>
</organism>
<gene>
    <name evidence="1" type="ORF">ISE1_3855</name>
    <name evidence="2" type="ORF">ISE2_3837</name>
</gene>
<proteinExistence type="predicted"/>
<sequence>MALRYDALQDYCDDPARTGDVQVILYAHYWKGFALAVQDGTTEHPVMDDKGRP</sequence>
<reference evidence="1" key="1">
    <citation type="submission" date="2019-03" db="EMBL/GenBank/DDBJ databases">
        <authorList>
            <person name="Danneels B."/>
        </authorList>
    </citation>
    <scope>NUCLEOTIDE SEQUENCE</scope>
</reference>
<accession>A0A484U0D0</accession>